<gene>
    <name evidence="1" type="ORF">OBE_09512</name>
</gene>
<dbReference type="InterPro" id="IPR036986">
    <property type="entry name" value="S4_RNA-bd_sf"/>
</dbReference>
<organism evidence="1">
    <name type="scientific">human gut metagenome</name>
    <dbReference type="NCBI Taxonomy" id="408170"/>
    <lineage>
        <taxon>unclassified sequences</taxon>
        <taxon>metagenomes</taxon>
        <taxon>organismal metagenomes</taxon>
    </lineage>
</organism>
<evidence type="ECO:0000313" key="1">
    <source>
        <dbReference type="EMBL" id="EKC59412.1"/>
    </source>
</evidence>
<dbReference type="GO" id="GO:0003723">
    <property type="term" value="F:RNA binding"/>
    <property type="evidence" value="ECO:0007669"/>
    <property type="project" value="InterPro"/>
</dbReference>
<dbReference type="CDD" id="cd00165">
    <property type="entry name" value="S4"/>
    <property type="match status" value="1"/>
</dbReference>
<feature type="non-terminal residue" evidence="1">
    <location>
        <position position="1"/>
    </location>
</feature>
<accession>K1SF73</accession>
<dbReference type="Pfam" id="PF13275">
    <property type="entry name" value="S4_2"/>
    <property type="match status" value="1"/>
</dbReference>
<dbReference type="SUPFAM" id="SSF55174">
    <property type="entry name" value="Alpha-L RNA-binding motif"/>
    <property type="match status" value="1"/>
</dbReference>
<reference evidence="1" key="1">
    <citation type="journal article" date="2013" name="Environ. Microbiol.">
        <title>Microbiota from the distal guts of lean and obese adolescents exhibit partial functional redundancy besides clear differences in community structure.</title>
        <authorList>
            <person name="Ferrer M."/>
            <person name="Ruiz A."/>
            <person name="Lanza F."/>
            <person name="Haange S.B."/>
            <person name="Oberbach A."/>
            <person name="Till H."/>
            <person name="Bargiela R."/>
            <person name="Campoy C."/>
            <person name="Segura M.T."/>
            <person name="Richter M."/>
            <person name="von Bergen M."/>
            <person name="Seifert J."/>
            <person name="Suarez A."/>
        </authorList>
    </citation>
    <scope>NUCLEOTIDE SEQUENCE</scope>
</reference>
<sequence length="75" mass="8307">IAEKEVKQIFIDTDFIRLDAALKLCDAVGSGGIAKMIIQDGEVRVNGEVCVQRGKKLHGGDEFCFDGKYYEVVKK</sequence>
<dbReference type="Gene3D" id="3.10.290.10">
    <property type="entry name" value="RNA-binding S4 domain"/>
    <property type="match status" value="1"/>
</dbReference>
<dbReference type="AlphaFoldDB" id="K1SF73"/>
<comment type="caution">
    <text evidence="1">The sequence shown here is derived from an EMBL/GenBank/DDBJ whole genome shotgun (WGS) entry which is preliminary data.</text>
</comment>
<dbReference type="EMBL" id="AJWZ01006566">
    <property type="protein sequence ID" value="EKC59412.1"/>
    <property type="molecule type" value="Genomic_DNA"/>
</dbReference>
<dbReference type="PROSITE" id="PS50889">
    <property type="entry name" value="S4"/>
    <property type="match status" value="1"/>
</dbReference>
<proteinExistence type="predicted"/>
<name>K1SF73_9ZZZZ</name>
<protein>
    <submittedName>
        <fullName evidence="1">S4 domain-containing protein YaaA</fullName>
    </submittedName>
</protein>